<evidence type="ECO:0000256" key="5">
    <source>
        <dbReference type="ARBA" id="ARBA00023136"/>
    </source>
</evidence>
<comment type="caution">
    <text evidence="8">The sequence shown here is derived from an EMBL/GenBank/DDBJ whole genome shotgun (WGS) entry which is preliminary data.</text>
</comment>
<evidence type="ECO:0000256" key="3">
    <source>
        <dbReference type="ARBA" id="ARBA00022692"/>
    </source>
</evidence>
<dbReference type="GO" id="GO:0015817">
    <property type="term" value="P:histidine transport"/>
    <property type="evidence" value="ECO:0007669"/>
    <property type="project" value="TreeGrafter"/>
</dbReference>
<evidence type="ECO:0000259" key="7">
    <source>
        <dbReference type="Pfam" id="PF01490"/>
    </source>
</evidence>
<protein>
    <recommendedName>
        <fullName evidence="7">Amino acid transporter transmembrane domain-containing protein</fullName>
    </recommendedName>
</protein>
<keyword evidence="2" id="KW-0813">Transport</keyword>
<dbReference type="PANTHER" id="PTHR22950:SF22">
    <property type="entry name" value="SODIUM-COUPLED NEUTRAL AMINO ACID TRANSPORTER 3"/>
    <property type="match status" value="1"/>
</dbReference>
<accession>A0AAV6YIG8</accession>
<dbReference type="AlphaFoldDB" id="A0AAV6YIG8"/>
<dbReference type="GO" id="GO:0005886">
    <property type="term" value="C:plasma membrane"/>
    <property type="evidence" value="ECO:0007669"/>
    <property type="project" value="TreeGrafter"/>
</dbReference>
<dbReference type="PANTHER" id="PTHR22950">
    <property type="entry name" value="AMINO ACID TRANSPORTER"/>
    <property type="match status" value="1"/>
</dbReference>
<dbReference type="GO" id="GO:0005290">
    <property type="term" value="F:L-histidine transmembrane transporter activity"/>
    <property type="evidence" value="ECO:0007669"/>
    <property type="project" value="TreeGrafter"/>
</dbReference>
<evidence type="ECO:0000256" key="1">
    <source>
        <dbReference type="ARBA" id="ARBA00004141"/>
    </source>
</evidence>
<evidence type="ECO:0000256" key="2">
    <source>
        <dbReference type="ARBA" id="ARBA00022448"/>
    </source>
</evidence>
<evidence type="ECO:0000313" key="8">
    <source>
        <dbReference type="EMBL" id="KAG8534525.1"/>
    </source>
</evidence>
<gene>
    <name evidence="8" type="ORF">GDO81_019227</name>
</gene>
<keyword evidence="3 6" id="KW-0812">Transmembrane</keyword>
<keyword evidence="5 6" id="KW-0472">Membrane</keyword>
<keyword evidence="4 6" id="KW-1133">Transmembrane helix</keyword>
<reference evidence="8" key="1">
    <citation type="thesis" date="2020" institute="ProQuest LLC" country="789 East Eisenhower Parkway, Ann Arbor, MI, USA">
        <title>Comparative Genomics and Chromosome Evolution.</title>
        <authorList>
            <person name="Mudd A.B."/>
        </authorList>
    </citation>
    <scope>NUCLEOTIDE SEQUENCE</scope>
    <source>
        <strain evidence="8">237g6f4</strain>
        <tissue evidence="8">Blood</tissue>
    </source>
</reference>
<keyword evidence="9" id="KW-1185">Reference proteome</keyword>
<dbReference type="InterPro" id="IPR013057">
    <property type="entry name" value="AA_transpt_TM"/>
</dbReference>
<proteinExistence type="predicted"/>
<comment type="subcellular location">
    <subcellularLocation>
        <location evidence="1">Membrane</location>
        <topology evidence="1">Multi-pass membrane protein</topology>
    </subcellularLocation>
</comment>
<dbReference type="EMBL" id="WNYA01101648">
    <property type="protein sequence ID" value="KAG8534525.1"/>
    <property type="molecule type" value="Genomic_DNA"/>
</dbReference>
<sequence>RDWYMDGNYLVIIVSVSIILPLALMKQLGYLGYASGFSLSCMLFFLCSVIYKKFQIPCPLPWDVMNHTGLGNSSLASGDYAYQNGHAAEPQSQGCSAKMFTLNSQTAYTIPIMAFAFVCHPEVLPIYTELKE</sequence>
<name>A0AAV6YIG8_ENGPU</name>
<dbReference type="Proteomes" id="UP000824782">
    <property type="component" value="Unassembled WGS sequence"/>
</dbReference>
<evidence type="ECO:0000256" key="4">
    <source>
        <dbReference type="ARBA" id="ARBA00022989"/>
    </source>
</evidence>
<evidence type="ECO:0000256" key="6">
    <source>
        <dbReference type="SAM" id="Phobius"/>
    </source>
</evidence>
<organism evidence="8 9">
    <name type="scientific">Engystomops pustulosus</name>
    <name type="common">Tungara frog</name>
    <name type="synonym">Physalaemus pustulosus</name>
    <dbReference type="NCBI Taxonomy" id="76066"/>
    <lineage>
        <taxon>Eukaryota</taxon>
        <taxon>Metazoa</taxon>
        <taxon>Chordata</taxon>
        <taxon>Craniata</taxon>
        <taxon>Vertebrata</taxon>
        <taxon>Euteleostomi</taxon>
        <taxon>Amphibia</taxon>
        <taxon>Batrachia</taxon>
        <taxon>Anura</taxon>
        <taxon>Neobatrachia</taxon>
        <taxon>Hyloidea</taxon>
        <taxon>Leptodactylidae</taxon>
        <taxon>Leiuperinae</taxon>
        <taxon>Engystomops</taxon>
    </lineage>
</organism>
<feature type="transmembrane region" description="Helical" evidence="6">
    <location>
        <begin position="30"/>
        <end position="51"/>
    </location>
</feature>
<dbReference type="GO" id="GO:0015186">
    <property type="term" value="F:L-glutamine transmembrane transporter activity"/>
    <property type="evidence" value="ECO:0007669"/>
    <property type="project" value="TreeGrafter"/>
</dbReference>
<feature type="transmembrane region" description="Helical" evidence="6">
    <location>
        <begin position="7"/>
        <end position="24"/>
    </location>
</feature>
<feature type="domain" description="Amino acid transporter transmembrane" evidence="7">
    <location>
        <begin position="8"/>
        <end position="131"/>
    </location>
</feature>
<feature type="non-terminal residue" evidence="8">
    <location>
        <position position="1"/>
    </location>
</feature>
<dbReference type="Pfam" id="PF01490">
    <property type="entry name" value="Aa_trans"/>
    <property type="match status" value="1"/>
</dbReference>
<evidence type="ECO:0000313" key="9">
    <source>
        <dbReference type="Proteomes" id="UP000824782"/>
    </source>
</evidence>
<dbReference type="GO" id="GO:0015182">
    <property type="term" value="F:L-asparagine transmembrane transporter activity"/>
    <property type="evidence" value="ECO:0007669"/>
    <property type="project" value="TreeGrafter"/>
</dbReference>